<dbReference type="InterPro" id="IPR001343">
    <property type="entry name" value="Hemolysn_Ca-bd"/>
</dbReference>
<comment type="subcellular location">
    <subcellularLocation>
        <location evidence="1">Secreted</location>
    </subcellularLocation>
</comment>
<dbReference type="PROSITE" id="PS00330">
    <property type="entry name" value="HEMOLYSIN_CALCIUM"/>
    <property type="match status" value="2"/>
</dbReference>
<sequence length="648" mass="68114">MAAPALWGSEFLLHNPSDKDQYQPKAIALKTGGFVAVWIDNSTGAPAAKARLFGADKKPLNSEFTIAENAQQADVAVLSDGRIAITYLKIVVEGPASILTNETKVYSPDGVAIGGPLQVASQRSGYLTTPAIAALSNGGFVVAFGEKGSAAAIHVQAYHSNASLNGGTYSAAMPGEGNLFSGATLTSLSNDRFIISYEAINGRSLAPTSSGNIYSRILKAGIDPSTDATDVPLPTGSTEVTYTQPEVEQLSDGRLLLAWFEHVQENATSLRLKLSGIDKDIILPAVSDLFLSYSAYDILALHDGGFAVVWQNMISAGDPDIFISIFSNAGERIGNDLRVKSTTVGSQLAPTLTELADGRLMVAWADGAPSIGFAAENVDAYAQIVDPRTKAIARSGTGFDDHYIGTGFGDTLSGAGGADKLHGEGGNDVLDGGAGSDRLEGGTGNDTYRVDSSRDVVVEARSAGRDTVIASTSYALSSSAEVEVLKLSGVSSKKSASLTGSSTANELFGHAGTNTLKGQGGNDTLHGGSSNDKLYGGSGKDVFVFDTKPSKSANVDRIYDFDPKYDSFWLDNKYFTKLGSGSLSKPKGFTSDMFVKSTKAKDREDRIVYDKDTGALYYDADGTGSKAQVKIATLAKNLKLTYHDFFVI</sequence>
<dbReference type="GO" id="GO:0005509">
    <property type="term" value="F:calcium ion binding"/>
    <property type="evidence" value="ECO:0007669"/>
    <property type="project" value="InterPro"/>
</dbReference>
<organism evidence="4 5">
    <name type="scientific">Microvirga flocculans</name>
    <dbReference type="NCBI Taxonomy" id="217168"/>
    <lineage>
        <taxon>Bacteria</taxon>
        <taxon>Pseudomonadati</taxon>
        <taxon>Pseudomonadota</taxon>
        <taxon>Alphaproteobacteria</taxon>
        <taxon>Hyphomicrobiales</taxon>
        <taxon>Methylobacteriaceae</taxon>
        <taxon>Microvirga</taxon>
    </lineage>
</organism>
<dbReference type="AlphaFoldDB" id="A0A7W6N9P4"/>
<feature type="region of interest" description="Disordered" evidence="3">
    <location>
        <begin position="510"/>
        <end position="533"/>
    </location>
</feature>
<feature type="region of interest" description="Disordered" evidence="3">
    <location>
        <begin position="419"/>
        <end position="450"/>
    </location>
</feature>
<evidence type="ECO:0000256" key="3">
    <source>
        <dbReference type="SAM" id="MobiDB-lite"/>
    </source>
</evidence>
<keyword evidence="5" id="KW-1185">Reference proteome</keyword>
<evidence type="ECO:0000256" key="2">
    <source>
        <dbReference type="ARBA" id="ARBA00022525"/>
    </source>
</evidence>
<dbReference type="Proteomes" id="UP000519439">
    <property type="component" value="Unassembled WGS sequence"/>
</dbReference>
<dbReference type="InterPro" id="IPR011049">
    <property type="entry name" value="Serralysin-like_metalloprot_C"/>
</dbReference>
<evidence type="ECO:0000313" key="4">
    <source>
        <dbReference type="EMBL" id="MBB4041927.1"/>
    </source>
</evidence>
<dbReference type="GO" id="GO:0005576">
    <property type="term" value="C:extracellular region"/>
    <property type="evidence" value="ECO:0007669"/>
    <property type="project" value="UniProtKB-SubCell"/>
</dbReference>
<dbReference type="PANTHER" id="PTHR38340">
    <property type="entry name" value="S-LAYER PROTEIN"/>
    <property type="match status" value="1"/>
</dbReference>
<gene>
    <name evidence="4" type="ORF">GGR34_003610</name>
</gene>
<dbReference type="InterPro" id="IPR018511">
    <property type="entry name" value="Hemolysin-typ_Ca-bd_CS"/>
</dbReference>
<dbReference type="Pfam" id="PF00353">
    <property type="entry name" value="HemolysinCabind"/>
    <property type="match status" value="2"/>
</dbReference>
<comment type="caution">
    <text evidence="4">The sequence shown here is derived from an EMBL/GenBank/DDBJ whole genome shotgun (WGS) entry which is preliminary data.</text>
</comment>
<dbReference type="PANTHER" id="PTHR38340:SF1">
    <property type="entry name" value="S-LAYER PROTEIN"/>
    <property type="match status" value="1"/>
</dbReference>
<dbReference type="SUPFAM" id="SSF51120">
    <property type="entry name" value="beta-Roll"/>
    <property type="match status" value="2"/>
</dbReference>
<proteinExistence type="predicted"/>
<dbReference type="Gene3D" id="2.150.10.10">
    <property type="entry name" value="Serralysin-like metalloprotease, C-terminal"/>
    <property type="match status" value="1"/>
</dbReference>
<dbReference type="EMBL" id="JACIDC010000016">
    <property type="protein sequence ID" value="MBB4041927.1"/>
    <property type="molecule type" value="Genomic_DNA"/>
</dbReference>
<dbReference type="InterPro" id="IPR050557">
    <property type="entry name" value="RTX_toxin/Mannuronan_C5-epim"/>
</dbReference>
<protein>
    <submittedName>
        <fullName evidence="4">Ca2+-binding RTX toxin-like protein</fullName>
    </submittedName>
</protein>
<name>A0A7W6N9P4_9HYPH</name>
<keyword evidence="2" id="KW-0964">Secreted</keyword>
<accession>A0A7W6N9P4</accession>
<evidence type="ECO:0000313" key="5">
    <source>
        <dbReference type="Proteomes" id="UP000519439"/>
    </source>
</evidence>
<evidence type="ECO:0000256" key="1">
    <source>
        <dbReference type="ARBA" id="ARBA00004613"/>
    </source>
</evidence>
<reference evidence="4 5" key="1">
    <citation type="submission" date="2020-08" db="EMBL/GenBank/DDBJ databases">
        <title>Genomic Encyclopedia of Type Strains, Phase IV (KMG-IV): sequencing the most valuable type-strain genomes for metagenomic binning, comparative biology and taxonomic classification.</title>
        <authorList>
            <person name="Goeker M."/>
        </authorList>
    </citation>
    <scope>NUCLEOTIDE SEQUENCE [LARGE SCALE GENOMIC DNA]</scope>
    <source>
        <strain evidence="4 5">DSM 15743</strain>
    </source>
</reference>
<dbReference type="PRINTS" id="PR00313">
    <property type="entry name" value="CABNDNGRPT"/>
</dbReference>
<dbReference type="RefSeq" id="WP_051435386.1">
    <property type="nucleotide sequence ID" value="NZ_JACIDC010000016.1"/>
</dbReference>